<gene>
    <name evidence="4" type="ORF">LOTGIDRAFT_158735</name>
</gene>
<dbReference type="KEGG" id="lgi:LOTGIDRAFT_158735"/>
<name>V4CAF9_LOTGI</name>
<dbReference type="Proteomes" id="UP000030746">
    <property type="component" value="Unassembled WGS sequence"/>
</dbReference>
<dbReference type="PROSITE" id="PS00018">
    <property type="entry name" value="EF_HAND_1"/>
    <property type="match status" value="1"/>
</dbReference>
<dbReference type="InterPro" id="IPR011992">
    <property type="entry name" value="EF-hand-dom_pair"/>
</dbReference>
<dbReference type="HOGENOM" id="CLU_141230_0_0_1"/>
<feature type="domain" description="EF-hand" evidence="3">
    <location>
        <begin position="49"/>
        <end position="84"/>
    </location>
</feature>
<protein>
    <recommendedName>
        <fullName evidence="3">EF-hand domain-containing protein</fullName>
    </recommendedName>
</protein>
<evidence type="ECO:0000256" key="1">
    <source>
        <dbReference type="ARBA" id="ARBA00022837"/>
    </source>
</evidence>
<dbReference type="CTD" id="20237859"/>
<dbReference type="GO" id="GO:0005509">
    <property type="term" value="F:calcium ion binding"/>
    <property type="evidence" value="ECO:0007669"/>
    <property type="project" value="InterPro"/>
</dbReference>
<sequence>MMLLLVFGLIHAIVAQGTIDPDVEAFQKHVAKTALEMWSSMDLNQNGEFDRDDLQAAISDYDLNGDNEVTRAEFEFGFDMAEPTLAILAKTLFAEYDENQDGFFDSKDLDGVYKRMDHIIHDGRISKAEFTSYYTELLTTLFLLQVQAEKEAQNKVLG</sequence>
<dbReference type="InterPro" id="IPR018247">
    <property type="entry name" value="EF_Hand_1_Ca_BS"/>
</dbReference>
<dbReference type="Gene3D" id="1.10.238.10">
    <property type="entry name" value="EF-hand"/>
    <property type="match status" value="1"/>
</dbReference>
<evidence type="ECO:0000256" key="2">
    <source>
        <dbReference type="SAM" id="SignalP"/>
    </source>
</evidence>
<dbReference type="SMART" id="SM00054">
    <property type="entry name" value="EFh"/>
    <property type="match status" value="2"/>
</dbReference>
<dbReference type="EMBL" id="KB201205">
    <property type="protein sequence ID" value="ESO98789.1"/>
    <property type="molecule type" value="Genomic_DNA"/>
</dbReference>
<evidence type="ECO:0000313" key="5">
    <source>
        <dbReference type="Proteomes" id="UP000030746"/>
    </source>
</evidence>
<dbReference type="OrthoDB" id="6087616at2759"/>
<proteinExistence type="predicted"/>
<evidence type="ECO:0000313" key="4">
    <source>
        <dbReference type="EMBL" id="ESO98789.1"/>
    </source>
</evidence>
<feature type="chain" id="PRO_5004718260" description="EF-hand domain-containing protein" evidence="2">
    <location>
        <begin position="18"/>
        <end position="158"/>
    </location>
</feature>
<dbReference type="GeneID" id="20237859"/>
<dbReference type="AlphaFoldDB" id="V4CAF9"/>
<dbReference type="SUPFAM" id="SSF47473">
    <property type="entry name" value="EF-hand"/>
    <property type="match status" value="1"/>
</dbReference>
<accession>V4CAF9</accession>
<dbReference type="PROSITE" id="PS50222">
    <property type="entry name" value="EF_HAND_2"/>
    <property type="match status" value="1"/>
</dbReference>
<keyword evidence="1" id="KW-0106">Calcium</keyword>
<dbReference type="Pfam" id="PF13202">
    <property type="entry name" value="EF-hand_5"/>
    <property type="match status" value="1"/>
</dbReference>
<dbReference type="InterPro" id="IPR002048">
    <property type="entry name" value="EF_hand_dom"/>
</dbReference>
<keyword evidence="5" id="KW-1185">Reference proteome</keyword>
<evidence type="ECO:0000259" key="3">
    <source>
        <dbReference type="PROSITE" id="PS50222"/>
    </source>
</evidence>
<feature type="signal peptide" evidence="2">
    <location>
        <begin position="1"/>
        <end position="17"/>
    </location>
</feature>
<keyword evidence="2" id="KW-0732">Signal</keyword>
<dbReference type="OMA" id="LEYMASP"/>
<dbReference type="RefSeq" id="XP_009050425.1">
    <property type="nucleotide sequence ID" value="XM_009052177.1"/>
</dbReference>
<organism evidence="4 5">
    <name type="scientific">Lottia gigantea</name>
    <name type="common">Giant owl limpet</name>
    <dbReference type="NCBI Taxonomy" id="225164"/>
    <lineage>
        <taxon>Eukaryota</taxon>
        <taxon>Metazoa</taxon>
        <taxon>Spiralia</taxon>
        <taxon>Lophotrochozoa</taxon>
        <taxon>Mollusca</taxon>
        <taxon>Gastropoda</taxon>
        <taxon>Patellogastropoda</taxon>
        <taxon>Lottioidea</taxon>
        <taxon>Lottiidae</taxon>
        <taxon>Lottia</taxon>
    </lineage>
</organism>
<reference evidence="4 5" key="1">
    <citation type="journal article" date="2013" name="Nature">
        <title>Insights into bilaterian evolution from three spiralian genomes.</title>
        <authorList>
            <person name="Simakov O."/>
            <person name="Marletaz F."/>
            <person name="Cho S.J."/>
            <person name="Edsinger-Gonzales E."/>
            <person name="Havlak P."/>
            <person name="Hellsten U."/>
            <person name="Kuo D.H."/>
            <person name="Larsson T."/>
            <person name="Lv J."/>
            <person name="Arendt D."/>
            <person name="Savage R."/>
            <person name="Osoegawa K."/>
            <person name="de Jong P."/>
            <person name="Grimwood J."/>
            <person name="Chapman J.A."/>
            <person name="Shapiro H."/>
            <person name="Aerts A."/>
            <person name="Otillar R.P."/>
            <person name="Terry A.Y."/>
            <person name="Boore J.L."/>
            <person name="Grigoriev I.V."/>
            <person name="Lindberg D.R."/>
            <person name="Seaver E.C."/>
            <person name="Weisblat D.A."/>
            <person name="Putnam N.H."/>
            <person name="Rokhsar D.S."/>
        </authorList>
    </citation>
    <scope>NUCLEOTIDE SEQUENCE [LARGE SCALE GENOMIC DNA]</scope>
</reference>